<dbReference type="AlphaFoldDB" id="A0AAJ7UFA0"/>
<evidence type="ECO:0000259" key="6">
    <source>
        <dbReference type="PROSITE" id="PS50262"/>
    </source>
</evidence>
<organism evidence="7 8">
    <name type="scientific">Petromyzon marinus</name>
    <name type="common">Sea lamprey</name>
    <dbReference type="NCBI Taxonomy" id="7757"/>
    <lineage>
        <taxon>Eukaryota</taxon>
        <taxon>Metazoa</taxon>
        <taxon>Chordata</taxon>
        <taxon>Craniata</taxon>
        <taxon>Vertebrata</taxon>
        <taxon>Cyclostomata</taxon>
        <taxon>Hyperoartia</taxon>
        <taxon>Petromyzontiformes</taxon>
        <taxon>Petromyzontidae</taxon>
        <taxon>Petromyzon</taxon>
    </lineage>
</organism>
<feature type="transmembrane region" description="Helical" evidence="5">
    <location>
        <begin position="150"/>
        <end position="168"/>
    </location>
</feature>
<dbReference type="GO" id="GO:0005549">
    <property type="term" value="F:odorant binding"/>
    <property type="evidence" value="ECO:0007669"/>
    <property type="project" value="TreeGrafter"/>
</dbReference>
<dbReference type="PROSITE" id="PS00237">
    <property type="entry name" value="G_PROTEIN_RECEP_F1_1"/>
    <property type="match status" value="1"/>
</dbReference>
<feature type="transmembrane region" description="Helical" evidence="5">
    <location>
        <begin position="109"/>
        <end position="130"/>
    </location>
</feature>
<evidence type="ECO:0000256" key="3">
    <source>
        <dbReference type="ARBA" id="ARBA00022989"/>
    </source>
</evidence>
<feature type="domain" description="G-protein coupled receptors family 1 profile" evidence="6">
    <location>
        <begin position="53"/>
        <end position="233"/>
    </location>
</feature>
<dbReference type="InterPro" id="IPR052921">
    <property type="entry name" value="GPCR1_Superfamily_Member"/>
</dbReference>
<dbReference type="Proteomes" id="UP001318040">
    <property type="component" value="Chromosome 66"/>
</dbReference>
<dbReference type="Pfam" id="PF00001">
    <property type="entry name" value="7tm_1"/>
    <property type="match status" value="1"/>
</dbReference>
<evidence type="ECO:0000256" key="5">
    <source>
        <dbReference type="SAM" id="Phobius"/>
    </source>
</evidence>
<protein>
    <submittedName>
        <fullName evidence="8">Odorant receptor 131-2-like</fullName>
    </submittedName>
</protein>
<evidence type="ECO:0000256" key="2">
    <source>
        <dbReference type="ARBA" id="ARBA00022692"/>
    </source>
</evidence>
<dbReference type="Gene3D" id="1.20.1070.10">
    <property type="entry name" value="Rhodopsin 7-helix transmembrane proteins"/>
    <property type="match status" value="1"/>
</dbReference>
<dbReference type="PROSITE" id="PS50262">
    <property type="entry name" value="G_PROTEIN_RECEP_F1_2"/>
    <property type="match status" value="1"/>
</dbReference>
<keyword evidence="2 5" id="KW-0812">Transmembrane</keyword>
<accession>A0AAJ7UFA0</accession>
<feature type="transmembrane region" description="Helical" evidence="5">
    <location>
        <begin position="233"/>
        <end position="253"/>
    </location>
</feature>
<dbReference type="GO" id="GO:0004984">
    <property type="term" value="F:olfactory receptor activity"/>
    <property type="evidence" value="ECO:0007669"/>
    <property type="project" value="TreeGrafter"/>
</dbReference>
<feature type="transmembrane region" description="Helical" evidence="5">
    <location>
        <begin position="265"/>
        <end position="284"/>
    </location>
</feature>
<gene>
    <name evidence="8" type="primary">LOC116956571</name>
</gene>
<dbReference type="CDD" id="cd00637">
    <property type="entry name" value="7tm_classA_rhodopsin-like"/>
    <property type="match status" value="1"/>
</dbReference>
<feature type="transmembrane region" description="Helical" evidence="5">
    <location>
        <begin position="209"/>
        <end position="226"/>
    </location>
</feature>
<dbReference type="KEGG" id="pmrn:116956571"/>
<evidence type="ECO:0000313" key="8">
    <source>
        <dbReference type="RefSeq" id="XP_032834166.1"/>
    </source>
</evidence>
<dbReference type="PANTHER" id="PTHR26451">
    <property type="entry name" value="G_PROTEIN_RECEP_F1_2 DOMAIN-CONTAINING PROTEIN"/>
    <property type="match status" value="1"/>
</dbReference>
<dbReference type="SUPFAM" id="SSF81321">
    <property type="entry name" value="Family A G protein-coupled receptor-like"/>
    <property type="match status" value="1"/>
</dbReference>
<name>A0AAJ7UFA0_PETMA</name>
<dbReference type="RefSeq" id="XP_032834166.1">
    <property type="nucleotide sequence ID" value="XM_032978275.1"/>
</dbReference>
<comment type="subcellular location">
    <subcellularLocation>
        <location evidence="1">Membrane</location>
    </subcellularLocation>
</comment>
<dbReference type="InterPro" id="IPR000276">
    <property type="entry name" value="GPCR_Rhodpsn"/>
</dbReference>
<feature type="transmembrane region" description="Helical" evidence="5">
    <location>
        <begin position="42"/>
        <end position="62"/>
    </location>
</feature>
<keyword evidence="4 5" id="KW-0472">Membrane</keyword>
<dbReference type="InterPro" id="IPR017452">
    <property type="entry name" value="GPCR_Rhodpsn_7TM"/>
</dbReference>
<sequence>MNASGLNASALASPPPPPPQHANATVATYLPYGLIIDVLNCVNAFTMLPSLCFLACILAAILGTRLRHNYRHVLFANLLLCDSLFLVSSDTVALLVWRRVPIPVVPCYAFALVASALQYAGLLCVTLMCLERYAAVCHPLRYRAWFDRPAALVASLAAVWSGCAWSPLARALLLLSGGAPLPAGEASCAVDRIEGLVPNATALVALRESTNAAAFAASGVVVAFSYAKVFGALVLYICSLGNSAVVAAVGAAIGDARASSAARYAAYVALFVLSRLVAPVVYGLRDKEILGQMKRMLRVVRRPVEVVPAEVA</sequence>
<dbReference type="GO" id="GO:0016020">
    <property type="term" value="C:membrane"/>
    <property type="evidence" value="ECO:0007669"/>
    <property type="project" value="UniProtKB-SubCell"/>
</dbReference>
<dbReference type="PANTHER" id="PTHR26451:SF991">
    <property type="entry name" value="ODORANT RECEPTOR"/>
    <property type="match status" value="1"/>
</dbReference>
<feature type="transmembrane region" description="Helical" evidence="5">
    <location>
        <begin position="74"/>
        <end position="97"/>
    </location>
</feature>
<dbReference type="GO" id="GO:0004930">
    <property type="term" value="F:G protein-coupled receptor activity"/>
    <property type="evidence" value="ECO:0007669"/>
    <property type="project" value="InterPro"/>
</dbReference>
<proteinExistence type="predicted"/>
<evidence type="ECO:0000313" key="7">
    <source>
        <dbReference type="Proteomes" id="UP001318040"/>
    </source>
</evidence>
<evidence type="ECO:0000256" key="4">
    <source>
        <dbReference type="ARBA" id="ARBA00023136"/>
    </source>
</evidence>
<reference evidence="8" key="1">
    <citation type="submission" date="2025-08" db="UniProtKB">
        <authorList>
            <consortium name="RefSeq"/>
        </authorList>
    </citation>
    <scope>IDENTIFICATION</scope>
    <source>
        <tissue evidence="8">Sperm</tissue>
    </source>
</reference>
<keyword evidence="7" id="KW-1185">Reference proteome</keyword>
<evidence type="ECO:0000256" key="1">
    <source>
        <dbReference type="ARBA" id="ARBA00004370"/>
    </source>
</evidence>
<keyword evidence="3 5" id="KW-1133">Transmembrane helix</keyword>